<dbReference type="Pfam" id="PF00175">
    <property type="entry name" value="NAD_binding_1"/>
    <property type="match status" value="1"/>
</dbReference>
<proteinExistence type="predicted"/>
<dbReference type="Pfam" id="PF00970">
    <property type="entry name" value="FAD_binding_6"/>
    <property type="match status" value="1"/>
</dbReference>
<dbReference type="EMBL" id="UPXZ01000025">
    <property type="protein sequence ID" value="VBB45708.1"/>
    <property type="molecule type" value="Genomic_DNA"/>
</dbReference>
<dbReference type="PANTHER" id="PTHR47354:SF5">
    <property type="entry name" value="PROTEIN RFBI"/>
    <property type="match status" value="1"/>
</dbReference>
<dbReference type="GO" id="GO:0016491">
    <property type="term" value="F:oxidoreductase activity"/>
    <property type="evidence" value="ECO:0007669"/>
    <property type="project" value="InterPro"/>
</dbReference>
<gene>
    <name evidence="2" type="ORF">TRIP_D310103</name>
</gene>
<dbReference type="InterPro" id="IPR017927">
    <property type="entry name" value="FAD-bd_FR_type"/>
</dbReference>
<accession>A0A653ACB1</accession>
<dbReference type="InterPro" id="IPR050415">
    <property type="entry name" value="MRET"/>
</dbReference>
<dbReference type="InterPro" id="IPR017938">
    <property type="entry name" value="Riboflavin_synthase-like_b-brl"/>
</dbReference>
<dbReference type="Gene3D" id="3.40.50.80">
    <property type="entry name" value="Nucleotide-binding domain of ferredoxin-NADP reductase (FNR) module"/>
    <property type="match status" value="1"/>
</dbReference>
<name>A0A653ACB1_9BACT</name>
<dbReference type="SUPFAM" id="SSF63380">
    <property type="entry name" value="Riboflavin synthase domain-like"/>
    <property type="match status" value="1"/>
</dbReference>
<dbReference type="PROSITE" id="PS51384">
    <property type="entry name" value="FAD_FR"/>
    <property type="match status" value="1"/>
</dbReference>
<dbReference type="SUPFAM" id="SSF52343">
    <property type="entry name" value="Ferredoxin reductase-like, C-terminal NADP-linked domain"/>
    <property type="match status" value="1"/>
</dbReference>
<sequence>MIEKRILHKTKVSGIKQIAKDVFVLSFPRGFEFRAGQVVGLDVEENGTPRLYSIASGEKDENIDILFDEKPDGKLTPLLSTLKTGDNIYVSEPFGKFQCGDENAWFIASGTGIAPFVSMLRSGFVVGKKVIHGGRFDENFYFSEMLGKLLGENYIRCCSQQADTKYYKGRLTKWIQEKEELPVENKFYLCGSPEMVVEVRDLLISKGVSFQNIISETYF</sequence>
<feature type="domain" description="FAD-binding FR-type" evidence="1">
    <location>
        <begin position="5"/>
        <end position="100"/>
    </location>
</feature>
<reference evidence="2" key="1">
    <citation type="submission" date="2018-07" db="EMBL/GenBank/DDBJ databases">
        <authorList>
            <consortium name="Genoscope - CEA"/>
            <person name="William W."/>
        </authorList>
    </citation>
    <scope>NUCLEOTIDE SEQUENCE</scope>
    <source>
        <strain evidence="2">IK1</strain>
    </source>
</reference>
<dbReference type="InterPro" id="IPR008333">
    <property type="entry name" value="Cbr1-like_FAD-bd_dom"/>
</dbReference>
<dbReference type="InterPro" id="IPR039261">
    <property type="entry name" value="FNR_nucleotide-bd"/>
</dbReference>
<protein>
    <submittedName>
        <fullName evidence="2">Oxidoreductase FAD/NAD(P)-binding domain protein</fullName>
    </submittedName>
</protein>
<dbReference type="InterPro" id="IPR001433">
    <property type="entry name" value="OxRdtase_FAD/NAD-bd"/>
</dbReference>
<dbReference type="AlphaFoldDB" id="A0A653ACB1"/>
<evidence type="ECO:0000313" key="2">
    <source>
        <dbReference type="EMBL" id="VBB45708.1"/>
    </source>
</evidence>
<dbReference type="PRINTS" id="PR00410">
    <property type="entry name" value="PHEHYDRXLASE"/>
</dbReference>
<evidence type="ECO:0000259" key="1">
    <source>
        <dbReference type="PROSITE" id="PS51384"/>
    </source>
</evidence>
<dbReference type="PANTHER" id="PTHR47354">
    <property type="entry name" value="NADH OXIDOREDUCTASE HCR"/>
    <property type="match status" value="1"/>
</dbReference>
<dbReference type="Gene3D" id="2.40.30.10">
    <property type="entry name" value="Translation factors"/>
    <property type="match status" value="1"/>
</dbReference>
<organism evidence="2">
    <name type="scientific">uncultured Paludibacter sp</name>
    <dbReference type="NCBI Taxonomy" id="497635"/>
    <lineage>
        <taxon>Bacteria</taxon>
        <taxon>Pseudomonadati</taxon>
        <taxon>Bacteroidota</taxon>
        <taxon>Bacteroidia</taxon>
        <taxon>Bacteroidales</taxon>
        <taxon>Paludibacteraceae</taxon>
        <taxon>Paludibacter</taxon>
        <taxon>environmental samples</taxon>
    </lineage>
</organism>